<organism evidence="1 2">
    <name type="scientific">Cinchona calisaya</name>
    <dbReference type="NCBI Taxonomy" id="153742"/>
    <lineage>
        <taxon>Eukaryota</taxon>
        <taxon>Viridiplantae</taxon>
        <taxon>Streptophyta</taxon>
        <taxon>Embryophyta</taxon>
        <taxon>Tracheophyta</taxon>
        <taxon>Spermatophyta</taxon>
        <taxon>Magnoliopsida</taxon>
        <taxon>eudicotyledons</taxon>
        <taxon>Gunneridae</taxon>
        <taxon>Pentapetalae</taxon>
        <taxon>asterids</taxon>
        <taxon>lamiids</taxon>
        <taxon>Gentianales</taxon>
        <taxon>Rubiaceae</taxon>
        <taxon>Cinchonoideae</taxon>
        <taxon>Cinchoneae</taxon>
        <taxon>Cinchona</taxon>
    </lineage>
</organism>
<dbReference type="Proteomes" id="UP001630127">
    <property type="component" value="Unassembled WGS sequence"/>
</dbReference>
<evidence type="ECO:0000313" key="1">
    <source>
        <dbReference type="EMBL" id="KAL3522913.1"/>
    </source>
</evidence>
<accession>A0ABD2ZUE2</accession>
<protein>
    <submittedName>
        <fullName evidence="1">Uncharacterized protein</fullName>
    </submittedName>
</protein>
<proteinExistence type="predicted"/>
<sequence>MLIVRKHLVQVVHQKRKKLESSPADRIYVRTVGDLGSPVQFVNSIVFYGVKIPIWFFLWKPNVAVRFIDIMVQLGNGDNWWQFTAQPVTRPSATWWGILWLKDCWKWTVDRELVQAEVLSVSLHSQLATGTIISSKGSGPSYPFFGAVSLIVEVDIASIIKALNEDNLDLSPSGDILDEARKLLADCCNYEWHWTRRNCS</sequence>
<comment type="caution">
    <text evidence="1">The sequence shown here is derived from an EMBL/GenBank/DDBJ whole genome shotgun (WGS) entry which is preliminary data.</text>
</comment>
<keyword evidence="2" id="KW-1185">Reference proteome</keyword>
<gene>
    <name evidence="1" type="ORF">ACH5RR_015747</name>
</gene>
<name>A0ABD2ZUE2_9GENT</name>
<dbReference type="AlphaFoldDB" id="A0ABD2ZUE2"/>
<evidence type="ECO:0000313" key="2">
    <source>
        <dbReference type="Proteomes" id="UP001630127"/>
    </source>
</evidence>
<reference evidence="1 2" key="1">
    <citation type="submission" date="2024-11" db="EMBL/GenBank/DDBJ databases">
        <title>A near-complete genome assembly of Cinchona calisaya.</title>
        <authorList>
            <person name="Lian D.C."/>
            <person name="Zhao X.W."/>
            <person name="Wei L."/>
        </authorList>
    </citation>
    <scope>NUCLEOTIDE SEQUENCE [LARGE SCALE GENOMIC DNA]</scope>
    <source>
        <tissue evidence="1">Nenye</tissue>
    </source>
</reference>
<dbReference type="EMBL" id="JBJUIK010000007">
    <property type="protein sequence ID" value="KAL3522913.1"/>
    <property type="molecule type" value="Genomic_DNA"/>
</dbReference>